<feature type="coiled-coil region" evidence="9">
    <location>
        <begin position="951"/>
        <end position="978"/>
    </location>
</feature>
<keyword evidence="7 8" id="KW-0424">Laminin EGF-like domain</keyword>
<reference evidence="12" key="1">
    <citation type="submission" date="2021-01" db="EMBL/GenBank/DDBJ databases">
        <title>A chromosome-scale assembly of European eel, Anguilla anguilla.</title>
        <authorList>
            <person name="Henkel C."/>
            <person name="Jong-Raadsen S.A."/>
            <person name="Dufour S."/>
            <person name="Weltzien F.-A."/>
            <person name="Palstra A.P."/>
            <person name="Pelster B."/>
            <person name="Spaink H.P."/>
            <person name="Van Den Thillart G.E."/>
            <person name="Jansen H."/>
            <person name="Zahm M."/>
            <person name="Klopp C."/>
            <person name="Cedric C."/>
            <person name="Louis A."/>
            <person name="Berthelot C."/>
            <person name="Parey E."/>
            <person name="Roest Crollius H."/>
            <person name="Montfort J."/>
            <person name="Robinson-Rechavi M."/>
            <person name="Bucao C."/>
            <person name="Bouchez O."/>
            <person name="Gislard M."/>
            <person name="Lluch J."/>
            <person name="Milhes M."/>
            <person name="Lampietro C."/>
            <person name="Lopez Roques C."/>
            <person name="Donnadieu C."/>
            <person name="Braasch I."/>
            <person name="Desvignes T."/>
            <person name="Postlethwait J."/>
            <person name="Bobe J."/>
            <person name="Guiguen Y."/>
            <person name="Dirks R."/>
        </authorList>
    </citation>
    <scope>NUCLEOTIDE SEQUENCE</scope>
    <source>
        <strain evidence="12">Tag_6206</strain>
        <tissue evidence="12">Liver</tissue>
    </source>
</reference>
<dbReference type="Pfam" id="PF00052">
    <property type="entry name" value="Laminin_B"/>
    <property type="match status" value="1"/>
</dbReference>
<dbReference type="FunFam" id="2.10.25.10:FF:000105">
    <property type="entry name" value="laminin subunit gamma-1"/>
    <property type="match status" value="1"/>
</dbReference>
<evidence type="ECO:0000256" key="6">
    <source>
        <dbReference type="ARBA" id="ARBA00023180"/>
    </source>
</evidence>
<evidence type="ECO:0000256" key="2">
    <source>
        <dbReference type="ARBA" id="ARBA00022729"/>
    </source>
</evidence>
<feature type="domain" description="Laminin EGF-like" evidence="11">
    <location>
        <begin position="378"/>
        <end position="432"/>
    </location>
</feature>
<dbReference type="InterPro" id="IPR056863">
    <property type="entry name" value="LMN_ATRN_NET-like_EGF"/>
</dbReference>
<keyword evidence="9" id="KW-0175">Coiled coil</keyword>
<dbReference type="AlphaFoldDB" id="A0A9D3RXL9"/>
<keyword evidence="4" id="KW-0964">Secreted</keyword>
<evidence type="ECO:0000256" key="4">
    <source>
        <dbReference type="ARBA" id="ARBA00022869"/>
    </source>
</evidence>
<dbReference type="PROSITE" id="PS50027">
    <property type="entry name" value="EGF_LAM_2"/>
    <property type="match status" value="3"/>
</dbReference>
<dbReference type="Gene3D" id="2.10.25.10">
    <property type="entry name" value="Laminin"/>
    <property type="match status" value="5"/>
</dbReference>
<dbReference type="GO" id="GO:0005604">
    <property type="term" value="C:basement membrane"/>
    <property type="evidence" value="ECO:0007669"/>
    <property type="project" value="UniProtKB-SubCell"/>
</dbReference>
<feature type="domain" description="Laminin EGF-like" evidence="11">
    <location>
        <begin position="80"/>
        <end position="125"/>
    </location>
</feature>
<feature type="signal peptide" evidence="10">
    <location>
        <begin position="1"/>
        <end position="23"/>
    </location>
</feature>
<dbReference type="InterPro" id="IPR050440">
    <property type="entry name" value="Laminin/Netrin_ECM"/>
</dbReference>
<feature type="disulfide bond" evidence="8">
    <location>
        <begin position="457"/>
        <end position="466"/>
    </location>
</feature>
<evidence type="ECO:0000256" key="7">
    <source>
        <dbReference type="ARBA" id="ARBA00023292"/>
    </source>
</evidence>
<comment type="subcellular location">
    <subcellularLocation>
        <location evidence="1">Secreted</location>
        <location evidence="1">Extracellular space</location>
        <location evidence="1">Extracellular matrix</location>
        <location evidence="1">Basement membrane</location>
    </subcellularLocation>
</comment>
<dbReference type="SMART" id="SM00180">
    <property type="entry name" value="EGF_Lam"/>
    <property type="match status" value="5"/>
</dbReference>
<dbReference type="PANTHER" id="PTHR10574:SF270">
    <property type="entry name" value="LAMININ SUBUNIT GAMMA-1"/>
    <property type="match status" value="1"/>
</dbReference>
<dbReference type="EMBL" id="JAFIRN010000006">
    <property type="protein sequence ID" value="KAG5847484.1"/>
    <property type="molecule type" value="Genomic_DNA"/>
</dbReference>
<dbReference type="SMART" id="SM00281">
    <property type="entry name" value="LamB"/>
    <property type="match status" value="1"/>
</dbReference>
<dbReference type="Pfam" id="PF00053">
    <property type="entry name" value="EGF_laminin"/>
    <property type="match status" value="5"/>
</dbReference>
<feature type="disulfide bond" evidence="8">
    <location>
        <begin position="400"/>
        <end position="409"/>
    </location>
</feature>
<evidence type="ECO:0000313" key="12">
    <source>
        <dbReference type="EMBL" id="KAG5847484.1"/>
    </source>
</evidence>
<evidence type="ECO:0000256" key="5">
    <source>
        <dbReference type="ARBA" id="ARBA00023157"/>
    </source>
</evidence>
<comment type="caution">
    <text evidence="12">The sequence shown here is derived from an EMBL/GenBank/DDBJ whole genome shotgun (WGS) entry which is preliminary data.</text>
</comment>
<dbReference type="PROSITE" id="PS01248">
    <property type="entry name" value="EGF_LAM_1"/>
    <property type="match status" value="2"/>
</dbReference>
<dbReference type="FunFam" id="2.10.25.10:FF:000051">
    <property type="entry name" value="Laminin subunit alpha 4"/>
    <property type="match status" value="1"/>
</dbReference>
<name>A0A9D3RXL9_ANGAN</name>
<evidence type="ECO:0000256" key="10">
    <source>
        <dbReference type="SAM" id="SignalP"/>
    </source>
</evidence>
<dbReference type="InterPro" id="IPR000034">
    <property type="entry name" value="Laminin_IV"/>
</dbReference>
<keyword evidence="2 10" id="KW-0732">Signal</keyword>
<dbReference type="PANTHER" id="PTHR10574">
    <property type="entry name" value="NETRIN/LAMININ-RELATED"/>
    <property type="match status" value="1"/>
</dbReference>
<feature type="coiled-coil region" evidence="9">
    <location>
        <begin position="523"/>
        <end position="583"/>
    </location>
</feature>
<proteinExistence type="predicted"/>
<feature type="disulfide bond" evidence="8">
    <location>
        <begin position="100"/>
        <end position="109"/>
    </location>
</feature>
<protein>
    <recommendedName>
        <fullName evidence="11">Laminin EGF-like domain-containing protein</fullName>
    </recommendedName>
</protein>
<feature type="chain" id="PRO_5038691792" description="Laminin EGF-like domain-containing protein" evidence="10">
    <location>
        <begin position="24"/>
        <end position="1094"/>
    </location>
</feature>
<evidence type="ECO:0000256" key="9">
    <source>
        <dbReference type="SAM" id="Coils"/>
    </source>
</evidence>
<dbReference type="Pfam" id="PF24973">
    <property type="entry name" value="EGF_LMN_ATRN"/>
    <property type="match status" value="1"/>
</dbReference>
<dbReference type="GO" id="GO:0005576">
    <property type="term" value="C:extracellular region"/>
    <property type="evidence" value="ECO:0007669"/>
    <property type="project" value="UniProtKB-ARBA"/>
</dbReference>
<feature type="domain" description="Laminin EGF-like" evidence="11">
    <location>
        <begin position="433"/>
        <end position="484"/>
    </location>
</feature>
<sequence length="1094" mass="117621">MNMWTPRIYLCGISMLWLFSVEATYRFDASCECNGRSQYCAVDAQGLHCVNCQGNTEGRQCERCKEGFYHQRAGESCLPCSCSPAGSVGDGCDSRGRCTCKAGVQGDKCDRCPSGAPLTEDGCAQSNDQTECFCYGHTTDCSMAKGYSIHNISSTFSKGDEGWTAAEANGVIPPHLHFQWSPWHSDLEVISKEGVPVYLFAPAAFLGNQGAGLRVSASLGNLRTVLPAGQSTTYTFRLDEQAGSKWQPQLSSLQFQKLLQNLTAIKIRGTFGENGRGYLDNVHLVSARLGPGASAGWVGNCTCPKGYEGQFCERCAMGYTKQSPAHDSFSSCQPCLCPGGSCDPETGDCYSGDENSAAKSCPSGSYPDPAQPHVCITCPCPQGASCSVTPGSLEVKCDSCLPGVTGPQCNICEDGFYGDPQGEYGPRRACQRCRCGGPLDPNVVVKCDRVTGFCSGCLNHSTGFFCERCQEGFYRTDPAHICKPCNCNAQGSLFKTCSDSGQCTCKEGSEGLSCDRSSCPGCFDQVKTQVEAYRLRLKEMEALFAGIESGKVPVTDSKVESTLKNAELLVADLQKSADKLSDMESHLKGLVTDISKRLSDEDKNLRSVSDTVDSIKEQDQSFQKQLSGVRGIIADIRDKLSAAKRELRLVDLPLGDSSGSSHALSGLVDKALSLADTHQGEAKKVEGVAKTALSEAEKALALMRSAISGENKVTELISDLKTKFDLSSARVKALEDQAKRVSSSATEESRVAADALKQIASLAKNLPDPLKEMNSVAAELDALRNSAEKNLTDLLELKTGVQADQSQVEDLLAKGKKAQEKQDLLLARVNAAKADVDESLKDINTNMDGLDQVLNMLRGFDKQIDANKALADEAIGKLPAINATIQQAVGKNSQTQGILDSVAGGYNQALETVSKLTDALEGMKVVPDTLTASTALLKDTTTFTDNLKGLKDQALATMGRLTAEKDDADRQNEKAKEVSADAADVYHNAKNTKDAVGNTMLAINNLLGLFGQPGSVDESRLKELEKSMADIRNTVTKQLKPQLQELGEKEARQRGLISQMDSDIDRILEDIKNLEEIYATIPNACFNLLPVERP</sequence>
<dbReference type="InterPro" id="IPR002049">
    <property type="entry name" value="LE_dom"/>
</dbReference>
<dbReference type="Proteomes" id="UP001044222">
    <property type="component" value="Chromosome 6"/>
</dbReference>
<accession>A0A9D3RXL9</accession>
<dbReference type="GO" id="GO:0009887">
    <property type="term" value="P:animal organ morphogenesis"/>
    <property type="evidence" value="ECO:0007669"/>
    <property type="project" value="TreeGrafter"/>
</dbReference>
<keyword evidence="4" id="KW-0084">Basement membrane</keyword>
<evidence type="ECO:0000256" key="8">
    <source>
        <dbReference type="PROSITE-ProRule" id="PRU00460"/>
    </source>
</evidence>
<evidence type="ECO:0000256" key="1">
    <source>
        <dbReference type="ARBA" id="ARBA00004302"/>
    </source>
</evidence>
<keyword evidence="13" id="KW-1185">Reference proteome</keyword>
<dbReference type="CDD" id="cd00055">
    <property type="entry name" value="EGF_Lam"/>
    <property type="match status" value="5"/>
</dbReference>
<dbReference type="SUPFAM" id="SSF57196">
    <property type="entry name" value="EGF/Laminin"/>
    <property type="match status" value="2"/>
</dbReference>
<feature type="coiled-coil region" evidence="9">
    <location>
        <begin position="770"/>
        <end position="797"/>
    </location>
</feature>
<evidence type="ECO:0000256" key="3">
    <source>
        <dbReference type="ARBA" id="ARBA00022737"/>
    </source>
</evidence>
<dbReference type="FunFam" id="2.10.25.10:FF:000188">
    <property type="entry name" value="Laminin subunit gamma 2"/>
    <property type="match status" value="1"/>
</dbReference>
<keyword evidence="5 8" id="KW-1015">Disulfide bond</keyword>
<evidence type="ECO:0000313" key="13">
    <source>
        <dbReference type="Proteomes" id="UP001044222"/>
    </source>
</evidence>
<feature type="disulfide bond" evidence="8">
    <location>
        <begin position="380"/>
        <end position="397"/>
    </location>
</feature>
<gene>
    <name evidence="12" type="ORF">ANANG_G00126540</name>
</gene>
<keyword evidence="6" id="KW-0325">Glycoprotein</keyword>
<organism evidence="12 13">
    <name type="scientific">Anguilla anguilla</name>
    <name type="common">European freshwater eel</name>
    <name type="synonym">Muraena anguilla</name>
    <dbReference type="NCBI Taxonomy" id="7936"/>
    <lineage>
        <taxon>Eukaryota</taxon>
        <taxon>Metazoa</taxon>
        <taxon>Chordata</taxon>
        <taxon>Craniata</taxon>
        <taxon>Vertebrata</taxon>
        <taxon>Euteleostomi</taxon>
        <taxon>Actinopterygii</taxon>
        <taxon>Neopterygii</taxon>
        <taxon>Teleostei</taxon>
        <taxon>Anguilliformes</taxon>
        <taxon>Anguillidae</taxon>
        <taxon>Anguilla</taxon>
    </lineage>
</organism>
<dbReference type="GO" id="GO:0009888">
    <property type="term" value="P:tissue development"/>
    <property type="evidence" value="ECO:0007669"/>
    <property type="project" value="TreeGrafter"/>
</dbReference>
<keyword evidence="3" id="KW-0677">Repeat</keyword>
<keyword evidence="4" id="KW-0272">Extracellular matrix</keyword>
<comment type="caution">
    <text evidence="8">Lacks conserved residue(s) required for the propagation of feature annotation.</text>
</comment>
<feature type="disulfide bond" evidence="8">
    <location>
        <begin position="80"/>
        <end position="92"/>
    </location>
</feature>
<evidence type="ECO:0000259" key="11">
    <source>
        <dbReference type="PROSITE" id="PS50027"/>
    </source>
</evidence>